<evidence type="ECO:0000256" key="4">
    <source>
        <dbReference type="ARBA" id="ARBA00022777"/>
    </source>
</evidence>
<evidence type="ECO:0000256" key="1">
    <source>
        <dbReference type="ARBA" id="ARBA00008941"/>
    </source>
</evidence>
<evidence type="ECO:0000313" key="8">
    <source>
        <dbReference type="EMBL" id="KAG7386230.1"/>
    </source>
</evidence>
<keyword evidence="2" id="KW-0808">Transferase</keyword>
<dbReference type="Pfam" id="PF00454">
    <property type="entry name" value="PI3_PI4_kinase"/>
    <property type="match status" value="1"/>
</dbReference>
<dbReference type="Proteomes" id="UP000694044">
    <property type="component" value="Unassembled WGS sequence"/>
</dbReference>
<protein>
    <submittedName>
        <fullName evidence="8">Phosphatidylinositol 4-kinase type 2-beta</fullName>
    </submittedName>
</protein>
<dbReference type="GO" id="GO:0016301">
    <property type="term" value="F:kinase activity"/>
    <property type="evidence" value="ECO:0007669"/>
    <property type="project" value="UniProtKB-KW"/>
</dbReference>
<reference evidence="8" key="1">
    <citation type="submission" date="2021-02" db="EMBL/GenBank/DDBJ databases">
        <authorList>
            <person name="Palmer J.M."/>
        </authorList>
    </citation>
    <scope>NUCLEOTIDE SEQUENCE</scope>
    <source>
        <strain evidence="8">SCRP734</strain>
    </source>
</reference>
<evidence type="ECO:0000256" key="5">
    <source>
        <dbReference type="ARBA" id="ARBA00022840"/>
    </source>
</evidence>
<dbReference type="PANTHER" id="PTHR45800:SF11">
    <property type="entry name" value="PHOSPHATIDYLINOSITOL 3-KINASE-RELATED PROTEIN KINASE"/>
    <property type="match status" value="1"/>
</dbReference>
<keyword evidence="9" id="KW-1185">Reference proteome</keyword>
<dbReference type="InterPro" id="IPR000403">
    <property type="entry name" value="PI3/4_kinase_cat_dom"/>
</dbReference>
<keyword evidence="5" id="KW-0067">ATP-binding</keyword>
<keyword evidence="4" id="KW-0418">Kinase</keyword>
<dbReference type="AlphaFoldDB" id="A0A8T1W204"/>
<dbReference type="InterPro" id="IPR044571">
    <property type="entry name" value="P4KG1-8"/>
</dbReference>
<feature type="domain" description="PI3K/PI4K catalytic" evidence="7">
    <location>
        <begin position="165"/>
        <end position="471"/>
    </location>
</feature>
<keyword evidence="3" id="KW-0547">Nucleotide-binding</keyword>
<evidence type="ECO:0000313" key="9">
    <source>
        <dbReference type="Proteomes" id="UP000694044"/>
    </source>
</evidence>
<dbReference type="EMBL" id="JAGDFM010000105">
    <property type="protein sequence ID" value="KAG7386230.1"/>
    <property type="molecule type" value="Genomic_DNA"/>
</dbReference>
<comment type="similarity">
    <text evidence="1">Belongs to the PI3/PI4-kinase family. Type II PI4K subfamily.</text>
</comment>
<accession>A0A8T1W204</accession>
<feature type="compositionally biased region" description="Low complexity" evidence="6">
    <location>
        <begin position="22"/>
        <end position="34"/>
    </location>
</feature>
<comment type="caution">
    <text evidence="8">The sequence shown here is derived from an EMBL/GenBank/DDBJ whole genome shotgun (WGS) entry which is preliminary data.</text>
</comment>
<evidence type="ECO:0000259" key="7">
    <source>
        <dbReference type="PROSITE" id="PS50290"/>
    </source>
</evidence>
<organism evidence="8 9">
    <name type="scientific">Phytophthora pseudosyringae</name>
    <dbReference type="NCBI Taxonomy" id="221518"/>
    <lineage>
        <taxon>Eukaryota</taxon>
        <taxon>Sar</taxon>
        <taxon>Stramenopiles</taxon>
        <taxon>Oomycota</taxon>
        <taxon>Peronosporomycetes</taxon>
        <taxon>Peronosporales</taxon>
        <taxon>Peronosporaceae</taxon>
        <taxon>Phytophthora</taxon>
    </lineage>
</organism>
<feature type="region of interest" description="Disordered" evidence="6">
    <location>
        <begin position="68"/>
        <end position="100"/>
    </location>
</feature>
<dbReference type="GO" id="GO:0005524">
    <property type="term" value="F:ATP binding"/>
    <property type="evidence" value="ECO:0007669"/>
    <property type="project" value="UniProtKB-KW"/>
</dbReference>
<evidence type="ECO:0000256" key="6">
    <source>
        <dbReference type="SAM" id="MobiDB-lite"/>
    </source>
</evidence>
<evidence type="ECO:0000256" key="3">
    <source>
        <dbReference type="ARBA" id="ARBA00022741"/>
    </source>
</evidence>
<evidence type="ECO:0000256" key="2">
    <source>
        <dbReference type="ARBA" id="ARBA00022679"/>
    </source>
</evidence>
<feature type="region of interest" description="Disordered" evidence="6">
    <location>
        <begin position="14"/>
        <end position="34"/>
    </location>
</feature>
<dbReference type="PANTHER" id="PTHR45800">
    <property type="entry name" value="PHOSPHATIDYLINOSITOL 4-KINASE GAMMA"/>
    <property type="match status" value="1"/>
</dbReference>
<dbReference type="OrthoDB" id="5839at2759"/>
<dbReference type="PROSITE" id="PS50290">
    <property type="entry name" value="PI3_4_KINASE_3"/>
    <property type="match status" value="1"/>
</dbReference>
<proteinExistence type="inferred from homology"/>
<gene>
    <name evidence="8" type="primary">PI4K2B_1</name>
    <name evidence="8" type="ORF">PHYPSEUDO_000551</name>
</gene>
<name>A0A8T1W204_9STRA</name>
<sequence>MVAAAHSRVQLAAPEQLKQPVSSPSITSRTSTRRLTASAEVVASIMQSLSISAAHRSPAINACQPTRVLTSSGKPAQPPAAAAFNQSKPPQPTVDDVHKGPANAVSALDLQSIAKELPDHSDSARSKQPAVSIEVLKPATCTGSSAYAKEMALLASQVHTGLQARVAPIPVDDCTGGVYYLRTKNRRLTGVFKPADEEAYAPNNPKLYHKPEQASGVSGMREGISAGDAAVREVAAYLLDHQHFARVPVTMLASIYHPDFHFRASQTPHRKTGSLQAYVAHQDTADDVGAAMFNVAEVQAIAILDIRLANQDRHGGNMLVLEPAQLVAQTSTAVVTKSMTGKKVSLVPIDHGACLPRLSSLSETSFMWLLWPQSKEPFSSVALEYIAALDAHNDLKLLDDNLPANFQLEREAMLTLHVCTALLKFCALDRHMTAYDVGIIMCRQGTAAQQEMRPSVLETLITSSLRDPAVVKSEAFLKLQDKQQAVQKTAASSLDKKAPSQDKAWTNYIATFMATFRRELVAHLAATE</sequence>